<evidence type="ECO:0000313" key="2">
    <source>
        <dbReference type="Proteomes" id="UP000535020"/>
    </source>
</evidence>
<comment type="caution">
    <text evidence="1">The sequence shown here is derived from an EMBL/GenBank/DDBJ whole genome shotgun (WGS) entry which is preliminary data.</text>
</comment>
<dbReference type="PROSITE" id="PS51257">
    <property type="entry name" value="PROKAR_LIPOPROTEIN"/>
    <property type="match status" value="1"/>
</dbReference>
<keyword evidence="2" id="KW-1185">Reference proteome</keyword>
<accession>A0A7Y8Y1C3</accession>
<dbReference type="Proteomes" id="UP000535020">
    <property type="component" value="Unassembled WGS sequence"/>
</dbReference>
<reference evidence="1 2" key="1">
    <citation type="submission" date="2020-07" db="EMBL/GenBank/DDBJ databases">
        <authorList>
            <person name="Sun Q."/>
        </authorList>
    </citation>
    <scope>NUCLEOTIDE SEQUENCE [LARGE SCALE GENOMIC DNA]</scope>
    <source>
        <strain evidence="1 2">MAH-1</strain>
    </source>
</reference>
<gene>
    <name evidence="1" type="ORF">HZF10_06600</name>
</gene>
<organism evidence="1 2">
    <name type="scientific">Flavobacterium agri</name>
    <dbReference type="NCBI Taxonomy" id="2743471"/>
    <lineage>
        <taxon>Bacteria</taxon>
        <taxon>Pseudomonadati</taxon>
        <taxon>Bacteroidota</taxon>
        <taxon>Flavobacteriia</taxon>
        <taxon>Flavobacteriales</taxon>
        <taxon>Flavobacteriaceae</taxon>
        <taxon>Flavobacterium</taxon>
    </lineage>
</organism>
<protein>
    <recommendedName>
        <fullName evidence="3">Lipoprotein</fullName>
    </recommendedName>
</protein>
<evidence type="ECO:0008006" key="3">
    <source>
        <dbReference type="Google" id="ProtNLM"/>
    </source>
</evidence>
<proteinExistence type="predicted"/>
<name>A0A7Y8Y1C3_9FLAO</name>
<dbReference type="AlphaFoldDB" id="A0A7Y8Y1C3"/>
<dbReference type="RefSeq" id="WP_176005407.1">
    <property type="nucleotide sequence ID" value="NZ_JABWMI010000008.1"/>
</dbReference>
<evidence type="ECO:0000313" key="1">
    <source>
        <dbReference type="EMBL" id="NYA70582.1"/>
    </source>
</evidence>
<dbReference type="EMBL" id="JACBJI010000002">
    <property type="protein sequence ID" value="NYA70582.1"/>
    <property type="molecule type" value="Genomic_DNA"/>
</dbReference>
<sequence length="149" mass="17182">MKNELKGKMKIASSLIILLAVGCGIASKRKNDAYDVEVIKYVESSSSTQSFDISERSFWNWPDLHAKFSMRSNLVQEVQALPIDDNPGLFEFKYAFIFQTASQRDTMYSDRSLKHWLFINKMDRVYRIDKEGEIASSLGHNSSFFSTCW</sequence>